<dbReference type="InterPro" id="IPR018639">
    <property type="entry name" value="DUF2062"/>
</dbReference>
<protein>
    <submittedName>
        <fullName evidence="3">DUF2062 domain-containing protein</fullName>
    </submittedName>
</protein>
<evidence type="ECO:0000256" key="1">
    <source>
        <dbReference type="SAM" id="Phobius"/>
    </source>
</evidence>
<proteinExistence type="predicted"/>
<evidence type="ECO:0000313" key="3">
    <source>
        <dbReference type="EMBL" id="MFC0263732.1"/>
    </source>
</evidence>
<keyword evidence="1" id="KW-0812">Transmembrane</keyword>
<keyword evidence="1" id="KW-0472">Membrane</keyword>
<evidence type="ECO:0000259" key="2">
    <source>
        <dbReference type="Pfam" id="PF09835"/>
    </source>
</evidence>
<reference evidence="3 4" key="1">
    <citation type="submission" date="2024-09" db="EMBL/GenBank/DDBJ databases">
        <authorList>
            <person name="Sun Q."/>
            <person name="Mori K."/>
        </authorList>
    </citation>
    <scope>NUCLEOTIDE SEQUENCE [LARGE SCALE GENOMIC DNA]</scope>
    <source>
        <strain evidence="3 4">CCM 7650</strain>
    </source>
</reference>
<dbReference type="PANTHER" id="PTHR35102:SF1">
    <property type="entry name" value="E3 UBIQUITIN-PROTEIN LIGASE"/>
    <property type="match status" value="1"/>
</dbReference>
<dbReference type="Pfam" id="PF09835">
    <property type="entry name" value="DUF2062"/>
    <property type="match status" value="1"/>
</dbReference>
<feature type="transmembrane region" description="Helical" evidence="1">
    <location>
        <begin position="127"/>
        <end position="150"/>
    </location>
</feature>
<dbReference type="PANTHER" id="PTHR35102">
    <property type="entry name" value="E3 UBIQUITIN-PROTEIN LIGASE"/>
    <property type="match status" value="1"/>
</dbReference>
<feature type="transmembrane region" description="Helical" evidence="1">
    <location>
        <begin position="35"/>
        <end position="58"/>
    </location>
</feature>
<name>A0ABV6FV96_9BACT</name>
<dbReference type="RefSeq" id="WP_382388210.1">
    <property type="nucleotide sequence ID" value="NZ_JBHLWI010000037.1"/>
</dbReference>
<organism evidence="3 4">
    <name type="scientific">Fontibacter flavus</name>
    <dbReference type="NCBI Taxonomy" id="654838"/>
    <lineage>
        <taxon>Bacteria</taxon>
        <taxon>Pseudomonadati</taxon>
        <taxon>Bacteroidota</taxon>
        <taxon>Cytophagia</taxon>
        <taxon>Cytophagales</taxon>
        <taxon>Cyclobacteriaceae</taxon>
        <taxon>Fontibacter</taxon>
    </lineage>
</organism>
<dbReference type="EMBL" id="JBHLWI010000037">
    <property type="protein sequence ID" value="MFC0263732.1"/>
    <property type="molecule type" value="Genomic_DNA"/>
</dbReference>
<evidence type="ECO:0000313" key="4">
    <source>
        <dbReference type="Proteomes" id="UP001589797"/>
    </source>
</evidence>
<gene>
    <name evidence="3" type="ORF">ACFFIP_13650</name>
</gene>
<feature type="transmembrane region" description="Helical" evidence="1">
    <location>
        <begin position="65"/>
        <end position="87"/>
    </location>
</feature>
<dbReference type="Proteomes" id="UP001589797">
    <property type="component" value="Unassembled WGS sequence"/>
</dbReference>
<comment type="caution">
    <text evidence="3">The sequence shown here is derived from an EMBL/GenBank/DDBJ whole genome shotgun (WGS) entry which is preliminary data.</text>
</comment>
<feature type="domain" description="DUF2062" evidence="2">
    <location>
        <begin position="15"/>
        <end position="151"/>
    </location>
</feature>
<accession>A0ABV6FV96</accession>
<keyword evidence="4" id="KW-1185">Reference proteome</keyword>
<sequence>MIKSFSALFWKNKIKLKFHTWIRSGLHPLQLAKTMAVAIMVSIFPVYGVTTVMLVLISLRLKMNLAVLVSTSYLFTPVQLLLMPIFFKSGYALFDPATLKNMHFETLITERISHILETFGWGLAYGVILWTLVAPFLGFIIYMVLSHLFCKTRVLSKLKSFASYDVQKKEDQVLRCG</sequence>
<keyword evidence="1" id="KW-1133">Transmembrane helix</keyword>